<dbReference type="InterPro" id="IPR041542">
    <property type="entry name" value="GH43_C2"/>
</dbReference>
<evidence type="ECO:0000313" key="8">
    <source>
        <dbReference type="EMBL" id="QNE06709.1"/>
    </source>
</evidence>
<name>A0A7G6VY94_9SPHN</name>
<keyword evidence="2 8" id="KW-0378">Hydrolase</keyword>
<evidence type="ECO:0000256" key="5">
    <source>
        <dbReference type="PIRSR" id="PIRSR606710-2"/>
    </source>
</evidence>
<feature type="site" description="Important for catalytic activity, responsible for pKa modulation of the active site Glu and correct orientation of both the proton donor and substrate" evidence="5">
    <location>
        <position position="159"/>
    </location>
</feature>
<dbReference type="PANTHER" id="PTHR42812">
    <property type="entry name" value="BETA-XYLOSIDASE"/>
    <property type="match status" value="1"/>
</dbReference>
<evidence type="ECO:0000259" key="7">
    <source>
        <dbReference type="Pfam" id="PF17851"/>
    </source>
</evidence>
<evidence type="ECO:0000256" key="6">
    <source>
        <dbReference type="SAM" id="MobiDB-lite"/>
    </source>
</evidence>
<dbReference type="Pfam" id="PF04616">
    <property type="entry name" value="Glyco_hydro_43"/>
    <property type="match status" value="1"/>
</dbReference>
<dbReference type="InterPro" id="IPR013320">
    <property type="entry name" value="ConA-like_dom_sf"/>
</dbReference>
<evidence type="ECO:0000256" key="4">
    <source>
        <dbReference type="PIRSR" id="PIRSR606710-1"/>
    </source>
</evidence>
<feature type="active site" description="Proton acceptor" evidence="4">
    <location>
        <position position="50"/>
    </location>
</feature>
<dbReference type="EMBL" id="CP060052">
    <property type="protein sequence ID" value="QNE06709.1"/>
    <property type="molecule type" value="Genomic_DNA"/>
</dbReference>
<dbReference type="GO" id="GO:0005975">
    <property type="term" value="P:carbohydrate metabolic process"/>
    <property type="evidence" value="ECO:0007669"/>
    <property type="project" value="InterPro"/>
</dbReference>
<evidence type="ECO:0000313" key="9">
    <source>
        <dbReference type="Proteomes" id="UP000515297"/>
    </source>
</evidence>
<feature type="active site" description="Proton donor" evidence="4">
    <location>
        <position position="208"/>
    </location>
</feature>
<dbReference type="InterPro" id="IPR051795">
    <property type="entry name" value="Glycosyl_Hydrlase_43"/>
</dbReference>
<feature type="region of interest" description="Disordered" evidence="6">
    <location>
        <begin position="350"/>
        <end position="370"/>
    </location>
</feature>
<proteinExistence type="inferred from homology"/>
<dbReference type="PANTHER" id="PTHR42812:SF12">
    <property type="entry name" value="BETA-XYLOSIDASE-RELATED"/>
    <property type="match status" value="1"/>
</dbReference>
<dbReference type="SUPFAM" id="SSF49899">
    <property type="entry name" value="Concanavalin A-like lectins/glucanases"/>
    <property type="match status" value="1"/>
</dbReference>
<dbReference type="InterPro" id="IPR006710">
    <property type="entry name" value="Glyco_hydro_43"/>
</dbReference>
<reference evidence="8 9" key="1">
    <citation type="submission" date="2020-08" db="EMBL/GenBank/DDBJ databases">
        <authorList>
            <person name="Liu G."/>
            <person name="Sun C."/>
        </authorList>
    </citation>
    <scope>NUCLEOTIDE SEQUENCE [LARGE SCALE GENOMIC DNA]</scope>
    <source>
        <strain evidence="8 9">OT19</strain>
    </source>
</reference>
<comment type="similarity">
    <text evidence="1">Belongs to the glycosyl hydrolase 43 family.</text>
</comment>
<dbReference type="Gene3D" id="2.115.10.20">
    <property type="entry name" value="Glycosyl hydrolase domain, family 43"/>
    <property type="match status" value="1"/>
</dbReference>
<dbReference type="CDD" id="cd09001">
    <property type="entry name" value="GH43_FsAxh1-like"/>
    <property type="match status" value="1"/>
</dbReference>
<evidence type="ECO:0000256" key="1">
    <source>
        <dbReference type="ARBA" id="ARBA00009865"/>
    </source>
</evidence>
<evidence type="ECO:0000256" key="2">
    <source>
        <dbReference type="ARBA" id="ARBA00022801"/>
    </source>
</evidence>
<evidence type="ECO:0000256" key="3">
    <source>
        <dbReference type="ARBA" id="ARBA00023295"/>
    </source>
</evidence>
<protein>
    <submittedName>
        <fullName evidence="8">Glycosyl hydrolase 43 family protein</fullName>
    </submittedName>
</protein>
<sequence>MLALAAVPAATYAQPLPDPSASHPTAAESWTADNGDGSFTNPIFNDEFSDPDIIRVGDDYYMTGTTMHMMPGLPVLHSRDLVNWTLRSYAFDRLDLGPDWRLEDGQDIYGQGIWAPSLRFHDGMFHIFANVNGVGLQVFRSASPDGPWTRTPFEGDLHDVSVLFDDDGRVWAVYNYDEVRLVEIKPDLSGVIEGSERVIMPAGNALGEGHHFYKVDGRYYIITANYAPVGRMMAIRADSLDGPWETVQISARETMGEPLGWGVGNVGLGTELPAAGDPVALTPPPPADRFGASPLHQGGIVELPNGDWWGFSMMDVRSMGRTVYLSPVTWKDGWPFFGLPGNLGRSPRSWLKPATGHDDPPRPTWQRSDDFTGPELQPIWQWNHLPVGDAWTLQDGRLHLTALPASDFLRARNTLTQRAVAPESIAEVTIDGRDLGAGDRAGLALLNIPYGTLSIERGSDGWQIRHYDQQRNRSATAPLPGPVVRLRTRVDLDSELGQFSYSTDGGTGWHSIGEPLRLPYQLKTFQGVRFALFSYNGEGRTGGAAQFDDFAVTEPLADRSGNIPLSQAVTISNLADDSLLWADPHGMLHVAAAGSAEARDQRTRFKIHDRGQGRVAIEALGVPGPANFVTIVGEGMPADVRFQRESDASLFQWQDMLRGQFMLLSLGTQRYLGIDPATGEPYAADWPGPSPSRKDGTVFRWSQ</sequence>
<dbReference type="Gene3D" id="2.60.120.200">
    <property type="match status" value="1"/>
</dbReference>
<dbReference type="GO" id="GO:0004553">
    <property type="term" value="F:hydrolase activity, hydrolyzing O-glycosyl compounds"/>
    <property type="evidence" value="ECO:0007669"/>
    <property type="project" value="InterPro"/>
</dbReference>
<dbReference type="Pfam" id="PF17851">
    <property type="entry name" value="GH43_C2"/>
    <property type="match status" value="1"/>
</dbReference>
<dbReference type="Proteomes" id="UP000515297">
    <property type="component" value="Chromosome"/>
</dbReference>
<feature type="domain" description="Beta-xylosidase C-terminal Concanavalin A-like" evidence="7">
    <location>
        <begin position="368"/>
        <end position="552"/>
    </location>
</feature>
<dbReference type="InterPro" id="IPR023296">
    <property type="entry name" value="Glyco_hydro_beta-prop_sf"/>
</dbReference>
<gene>
    <name evidence="8" type="ORF">H4O24_11095</name>
</gene>
<dbReference type="SUPFAM" id="SSF75005">
    <property type="entry name" value="Arabinanase/levansucrase/invertase"/>
    <property type="match status" value="1"/>
</dbReference>
<accession>A0A7G6VY94</accession>
<keyword evidence="3" id="KW-0326">Glycosidase</keyword>
<dbReference type="AlphaFoldDB" id="A0A7G6VY94"/>
<organism evidence="8 9">
    <name type="scientific">Croceicoccus marinus</name>
    <dbReference type="NCBI Taxonomy" id="450378"/>
    <lineage>
        <taxon>Bacteria</taxon>
        <taxon>Pseudomonadati</taxon>
        <taxon>Pseudomonadota</taxon>
        <taxon>Alphaproteobacteria</taxon>
        <taxon>Sphingomonadales</taxon>
        <taxon>Erythrobacteraceae</taxon>
        <taxon>Croceicoccus</taxon>
    </lineage>
</organism>